<dbReference type="EMBL" id="BMAT01012748">
    <property type="protein sequence ID" value="GFR98640.1"/>
    <property type="molecule type" value="Genomic_DNA"/>
</dbReference>
<evidence type="ECO:0008006" key="5">
    <source>
        <dbReference type="Google" id="ProtNLM"/>
    </source>
</evidence>
<comment type="caution">
    <text evidence="3">The sequence shown here is derived from an EMBL/GenBank/DDBJ whole genome shotgun (WGS) entry which is preliminary data.</text>
</comment>
<dbReference type="Proteomes" id="UP000762676">
    <property type="component" value="Unassembled WGS sequence"/>
</dbReference>
<name>A0AAV4HQ06_9GAST</name>
<keyword evidence="2" id="KW-0812">Transmembrane</keyword>
<proteinExistence type="predicted"/>
<evidence type="ECO:0000256" key="2">
    <source>
        <dbReference type="SAM" id="Phobius"/>
    </source>
</evidence>
<sequence length="169" mass="18031">MKTTPNGIITKPDVMKTTPDGFTTPNGIKTTPDDMLTTTGGFTTQSDILTTPDSLSTGFSTYPRPDDSSGPDIMKTSPSYTSTNPSEVKDTKKASISGSKAGHSPGVIAGIVLGVLLPVAALSGVGMFLYFRLQKRRQSNRVTHLEIPGHVKEEDDVQLQSVNSDVIYL</sequence>
<keyword evidence="4" id="KW-1185">Reference proteome</keyword>
<dbReference type="AlphaFoldDB" id="A0AAV4HQ06"/>
<organism evidence="3 4">
    <name type="scientific">Elysia marginata</name>
    <dbReference type="NCBI Taxonomy" id="1093978"/>
    <lineage>
        <taxon>Eukaryota</taxon>
        <taxon>Metazoa</taxon>
        <taxon>Spiralia</taxon>
        <taxon>Lophotrochozoa</taxon>
        <taxon>Mollusca</taxon>
        <taxon>Gastropoda</taxon>
        <taxon>Heterobranchia</taxon>
        <taxon>Euthyneura</taxon>
        <taxon>Panpulmonata</taxon>
        <taxon>Sacoglossa</taxon>
        <taxon>Placobranchoidea</taxon>
        <taxon>Plakobranchidae</taxon>
        <taxon>Elysia</taxon>
    </lineage>
</organism>
<feature type="transmembrane region" description="Helical" evidence="2">
    <location>
        <begin position="107"/>
        <end position="131"/>
    </location>
</feature>
<reference evidence="3 4" key="1">
    <citation type="journal article" date="2021" name="Elife">
        <title>Chloroplast acquisition without the gene transfer in kleptoplastic sea slugs, Plakobranchus ocellatus.</title>
        <authorList>
            <person name="Maeda T."/>
            <person name="Takahashi S."/>
            <person name="Yoshida T."/>
            <person name="Shimamura S."/>
            <person name="Takaki Y."/>
            <person name="Nagai Y."/>
            <person name="Toyoda A."/>
            <person name="Suzuki Y."/>
            <person name="Arimoto A."/>
            <person name="Ishii H."/>
            <person name="Satoh N."/>
            <person name="Nishiyama T."/>
            <person name="Hasebe M."/>
            <person name="Maruyama T."/>
            <person name="Minagawa J."/>
            <person name="Obokata J."/>
            <person name="Shigenobu S."/>
        </authorList>
    </citation>
    <scope>NUCLEOTIDE SEQUENCE [LARGE SCALE GENOMIC DNA]</scope>
</reference>
<evidence type="ECO:0000256" key="1">
    <source>
        <dbReference type="SAM" id="MobiDB-lite"/>
    </source>
</evidence>
<feature type="compositionally biased region" description="Polar residues" evidence="1">
    <location>
        <begin position="20"/>
        <end position="29"/>
    </location>
</feature>
<feature type="region of interest" description="Disordered" evidence="1">
    <location>
        <begin position="1"/>
        <end position="100"/>
    </location>
</feature>
<evidence type="ECO:0000313" key="4">
    <source>
        <dbReference type="Proteomes" id="UP000762676"/>
    </source>
</evidence>
<evidence type="ECO:0000313" key="3">
    <source>
        <dbReference type="EMBL" id="GFR98640.1"/>
    </source>
</evidence>
<feature type="compositionally biased region" description="Polar residues" evidence="1">
    <location>
        <begin position="36"/>
        <end position="60"/>
    </location>
</feature>
<accession>A0AAV4HQ06</accession>
<dbReference type="CDD" id="cd12087">
    <property type="entry name" value="TM_EGFR-like"/>
    <property type="match status" value="1"/>
</dbReference>
<protein>
    <recommendedName>
        <fullName evidence="5">Syndecan/Neurexin domain-containing protein</fullName>
    </recommendedName>
</protein>
<feature type="compositionally biased region" description="Polar residues" evidence="1">
    <location>
        <begin position="76"/>
        <end position="86"/>
    </location>
</feature>
<gene>
    <name evidence="3" type="ORF">ElyMa_006355200</name>
</gene>
<keyword evidence="2" id="KW-0472">Membrane</keyword>
<keyword evidence="2" id="KW-1133">Transmembrane helix</keyword>